<dbReference type="AlphaFoldDB" id="A0A0C2HZ42"/>
<accession>A0A0C2HZ42</accession>
<dbReference type="EC" id="2.7.13.3" evidence="2"/>
<comment type="caution">
    <text evidence="11">The sequence shown here is derived from an EMBL/GenBank/DDBJ whole genome shotgun (WGS) entry which is preliminary data.</text>
</comment>
<dbReference type="Gene3D" id="3.30.565.10">
    <property type="entry name" value="Histidine kinase-like ATPase, C-terminal domain"/>
    <property type="match status" value="1"/>
</dbReference>
<dbReference type="InterPro" id="IPR003594">
    <property type="entry name" value="HATPase_dom"/>
</dbReference>
<evidence type="ECO:0000256" key="9">
    <source>
        <dbReference type="SAM" id="Phobius"/>
    </source>
</evidence>
<evidence type="ECO:0000256" key="8">
    <source>
        <dbReference type="ARBA" id="ARBA00023012"/>
    </source>
</evidence>
<dbReference type="SMART" id="SM00387">
    <property type="entry name" value="HATPase_c"/>
    <property type="match status" value="1"/>
</dbReference>
<gene>
    <name evidence="11" type="ORF">GFER_05315</name>
</gene>
<keyword evidence="12" id="KW-1185">Reference proteome</keyword>
<feature type="transmembrane region" description="Helical" evidence="9">
    <location>
        <begin position="173"/>
        <end position="193"/>
    </location>
</feature>
<evidence type="ECO:0000259" key="10">
    <source>
        <dbReference type="PROSITE" id="PS50109"/>
    </source>
</evidence>
<dbReference type="PANTHER" id="PTHR43065:SF10">
    <property type="entry name" value="PEROXIDE STRESS-ACTIVATED HISTIDINE KINASE MAK3"/>
    <property type="match status" value="1"/>
</dbReference>
<evidence type="ECO:0000256" key="6">
    <source>
        <dbReference type="ARBA" id="ARBA00022777"/>
    </source>
</evidence>
<comment type="catalytic activity">
    <reaction evidence="1">
        <text>ATP + protein L-histidine = ADP + protein N-phospho-L-histidine.</text>
        <dbReference type="EC" id="2.7.13.3"/>
    </reaction>
</comment>
<keyword evidence="7" id="KW-0067">ATP-binding</keyword>
<dbReference type="InterPro" id="IPR003661">
    <property type="entry name" value="HisK_dim/P_dom"/>
</dbReference>
<keyword evidence="5" id="KW-0547">Nucleotide-binding</keyword>
<protein>
    <recommendedName>
        <fullName evidence="2">histidine kinase</fullName>
        <ecNumber evidence="2">2.7.13.3</ecNumber>
    </recommendedName>
</protein>
<organism evidence="11 12">
    <name type="scientific">Geoalkalibacter ferrihydriticus DSM 17813</name>
    <dbReference type="NCBI Taxonomy" id="1121915"/>
    <lineage>
        <taxon>Bacteria</taxon>
        <taxon>Pseudomonadati</taxon>
        <taxon>Thermodesulfobacteriota</taxon>
        <taxon>Desulfuromonadia</taxon>
        <taxon>Desulfuromonadales</taxon>
        <taxon>Geoalkalibacteraceae</taxon>
        <taxon>Geoalkalibacter</taxon>
    </lineage>
</organism>
<dbReference type="GO" id="GO:0005524">
    <property type="term" value="F:ATP binding"/>
    <property type="evidence" value="ECO:0007669"/>
    <property type="project" value="UniProtKB-KW"/>
</dbReference>
<proteinExistence type="predicted"/>
<evidence type="ECO:0000256" key="2">
    <source>
        <dbReference type="ARBA" id="ARBA00012438"/>
    </source>
</evidence>
<evidence type="ECO:0000256" key="3">
    <source>
        <dbReference type="ARBA" id="ARBA00022553"/>
    </source>
</evidence>
<dbReference type="Gene3D" id="1.10.287.130">
    <property type="match status" value="1"/>
</dbReference>
<dbReference type="GO" id="GO:0000155">
    <property type="term" value="F:phosphorelay sensor kinase activity"/>
    <property type="evidence" value="ECO:0007669"/>
    <property type="project" value="InterPro"/>
</dbReference>
<dbReference type="CDD" id="cd00082">
    <property type="entry name" value="HisKA"/>
    <property type="match status" value="1"/>
</dbReference>
<dbReference type="InterPro" id="IPR005467">
    <property type="entry name" value="His_kinase_dom"/>
</dbReference>
<evidence type="ECO:0000313" key="12">
    <source>
        <dbReference type="Proteomes" id="UP000035068"/>
    </source>
</evidence>
<dbReference type="SMART" id="SM00388">
    <property type="entry name" value="HisKA"/>
    <property type="match status" value="1"/>
</dbReference>
<dbReference type="Pfam" id="PF00512">
    <property type="entry name" value="HisKA"/>
    <property type="match status" value="1"/>
</dbReference>
<name>A0A0C2HZ42_9BACT</name>
<evidence type="ECO:0000256" key="5">
    <source>
        <dbReference type="ARBA" id="ARBA00022741"/>
    </source>
</evidence>
<keyword evidence="9" id="KW-1133">Transmembrane helix</keyword>
<dbReference type="SUPFAM" id="SSF47384">
    <property type="entry name" value="Homodimeric domain of signal transducing histidine kinase"/>
    <property type="match status" value="1"/>
</dbReference>
<keyword evidence="3" id="KW-0597">Phosphoprotein</keyword>
<dbReference type="Pfam" id="PF02518">
    <property type="entry name" value="HATPase_c"/>
    <property type="match status" value="1"/>
</dbReference>
<sequence length="418" mass="46893">MNSFARRLQWLLALVLILNTLVIALHGVSAWRSIAQARQNLVELGETITRSFAGGQRFFMRRAGFTPAEAEQYLQEFFQQQAVENFVLYDGDGQVILALRPELPLPLDTAVEERRVRENADLLILYQPFKPHLPTGMMGRGRGMMESPLWDRPLFTALALDKQPLNDLLRRTWLELGQVLIIQLLLVAAYLYALKFIRFHLATEEKLQAAERNAEVGRFAGVLAHEIKNPLSAMGGFIDYAADKQQDEKVRDVLGRAREEVRRLDGIVNGFLAYGKETVLEKSDCELRALVERAAELLLYELDGKGLQLDLGGLTFNVHADGDKLLQVLFNLLLNAVQAAPDKSVIQVRLDAEKRSLKVENAVAAPVQGDPEELFRPFVTSRAQGAGLGLPISRKILELHGYAICIEKTEPFVVLVQF</sequence>
<dbReference type="RefSeq" id="WP_040096714.1">
    <property type="nucleotide sequence ID" value="NZ_JWJD01000001.1"/>
</dbReference>
<dbReference type="InterPro" id="IPR036890">
    <property type="entry name" value="HATPase_C_sf"/>
</dbReference>
<dbReference type="InterPro" id="IPR036097">
    <property type="entry name" value="HisK_dim/P_sf"/>
</dbReference>
<dbReference type="EMBL" id="JWJD01000001">
    <property type="protein sequence ID" value="KIH78017.1"/>
    <property type="molecule type" value="Genomic_DNA"/>
</dbReference>
<dbReference type="PANTHER" id="PTHR43065">
    <property type="entry name" value="SENSOR HISTIDINE KINASE"/>
    <property type="match status" value="1"/>
</dbReference>
<keyword evidence="9" id="KW-0472">Membrane</keyword>
<reference evidence="11 12" key="1">
    <citation type="submission" date="2014-12" db="EMBL/GenBank/DDBJ databases">
        <title>Genomes of Geoalkalibacter ferrihydriticus and Geoalkalibacter subterraneus, two haloalkaliphilic metal-reducing members of the Geobacteraceae.</title>
        <authorList>
            <person name="Badalamenti J.P."/>
            <person name="Torres C.I."/>
            <person name="Krajmalnik-Brown R."/>
            <person name="Bond D.R."/>
        </authorList>
    </citation>
    <scope>NUCLEOTIDE SEQUENCE [LARGE SCALE GENOMIC DNA]</scope>
    <source>
        <strain evidence="11 12">DSM 17813</strain>
    </source>
</reference>
<dbReference type="Proteomes" id="UP000035068">
    <property type="component" value="Unassembled WGS sequence"/>
</dbReference>
<keyword evidence="9" id="KW-0812">Transmembrane</keyword>
<evidence type="ECO:0000313" key="11">
    <source>
        <dbReference type="EMBL" id="KIH78017.1"/>
    </source>
</evidence>
<keyword evidence="4" id="KW-0808">Transferase</keyword>
<evidence type="ECO:0000256" key="4">
    <source>
        <dbReference type="ARBA" id="ARBA00022679"/>
    </source>
</evidence>
<feature type="domain" description="Histidine kinase" evidence="10">
    <location>
        <begin position="222"/>
        <end position="418"/>
    </location>
</feature>
<keyword evidence="8" id="KW-0902">Two-component regulatory system</keyword>
<evidence type="ECO:0000256" key="1">
    <source>
        <dbReference type="ARBA" id="ARBA00000085"/>
    </source>
</evidence>
<dbReference type="SUPFAM" id="SSF55874">
    <property type="entry name" value="ATPase domain of HSP90 chaperone/DNA topoisomerase II/histidine kinase"/>
    <property type="match status" value="1"/>
</dbReference>
<dbReference type="PROSITE" id="PS50109">
    <property type="entry name" value="HIS_KIN"/>
    <property type="match status" value="1"/>
</dbReference>
<keyword evidence="6" id="KW-0418">Kinase</keyword>
<evidence type="ECO:0000256" key="7">
    <source>
        <dbReference type="ARBA" id="ARBA00022840"/>
    </source>
</evidence>